<feature type="compositionally biased region" description="Polar residues" evidence="1">
    <location>
        <begin position="39"/>
        <end position="63"/>
    </location>
</feature>
<dbReference type="AlphaFoldDB" id="A0AAV3GPY1"/>
<accession>A0AAV3GPY1</accession>
<sequence>MKTKKIVVGLFCSMIVLMGCQPDQRTEKMKESTEAEAGQVTSGASEATNATSVKQEEQANTNDQPKESAAKVSYERNGHTFEVDAVSGATVEANNGQSGISPEEKAQKMYWSGRPEIGEVQGDYYHHEVVFDGGYTALIDVVVKDQQIQLVEFDERGPKNYYSEEWAGVTKRLSGYANFQANNARTDQSLVTVVNTMTFLENQMVAENRLDGAFQTAKGQSNSANNGYLPAARALAKEIKEPSKEHYTSLTEDFGEGLSGRLTVITLKDSGKITDLRYDEYFADTEEEIKDAKLKAYSRQSKYFSKDYAQKSGENFKKEVDDLRKKAIEENKLVSPTNEEAWSENYQSLVKKNNVTIN</sequence>
<comment type="caution">
    <text evidence="2">The sequence shown here is derived from an EMBL/GenBank/DDBJ whole genome shotgun (WGS) entry which is preliminary data.</text>
</comment>
<proteinExistence type="predicted"/>
<dbReference type="RefSeq" id="WP_002382985.1">
    <property type="nucleotide sequence ID" value="NZ_JH805679.1"/>
</dbReference>
<dbReference type="Proteomes" id="UP000004117">
    <property type="component" value="Unassembled WGS sequence"/>
</dbReference>
<gene>
    <name evidence="2" type="ORF">HMPREF1336_00215</name>
</gene>
<dbReference type="PROSITE" id="PS51257">
    <property type="entry name" value="PROKAR_LIPOPROTEIN"/>
    <property type="match status" value="1"/>
</dbReference>
<dbReference type="EMBL" id="ALZR01000016">
    <property type="protein sequence ID" value="EJV20408.1"/>
    <property type="molecule type" value="Genomic_DNA"/>
</dbReference>
<name>A0AAV3GPY1_ENTFL</name>
<protein>
    <recommendedName>
        <fullName evidence="4">Lipoprotein</fullName>
    </recommendedName>
</protein>
<evidence type="ECO:0000313" key="2">
    <source>
        <dbReference type="EMBL" id="EJV20408.1"/>
    </source>
</evidence>
<reference evidence="2 3" key="1">
    <citation type="submission" date="2012-04" db="EMBL/GenBank/DDBJ databases">
        <authorList>
            <person name="Weinstock G."/>
            <person name="Sodergren E."/>
            <person name="Lobos E.A."/>
            <person name="Fulton L."/>
            <person name="Fulton R."/>
            <person name="Courtney L."/>
            <person name="Fronick C."/>
            <person name="O'Laughlin M."/>
            <person name="Godfrey J."/>
            <person name="Wilson R.M."/>
            <person name="Miner T."/>
            <person name="Farmer C."/>
            <person name="Delehaunty K."/>
            <person name="Cordes M."/>
            <person name="Minx P."/>
            <person name="Tomlinson C."/>
            <person name="Chen J."/>
            <person name="Wollam A."/>
            <person name="Pepin K.H."/>
            <person name="Bhonagiri V."/>
            <person name="Zhang X."/>
            <person name="Suruliraj S."/>
            <person name="Warren W."/>
            <person name="Mitreva M."/>
            <person name="Mardis E.R."/>
            <person name="Wilson R.K."/>
        </authorList>
    </citation>
    <scope>NUCLEOTIDE SEQUENCE [LARGE SCALE GENOMIC DNA]</scope>
    <source>
        <strain evidence="2 3">ERV63</strain>
    </source>
</reference>
<feature type="region of interest" description="Disordered" evidence="1">
    <location>
        <begin position="27"/>
        <end position="73"/>
    </location>
</feature>
<feature type="compositionally biased region" description="Basic and acidic residues" evidence="1">
    <location>
        <begin position="64"/>
        <end position="73"/>
    </location>
</feature>
<organism evidence="2 3">
    <name type="scientific">Enterococcus faecalis ERV63</name>
    <dbReference type="NCBI Taxonomy" id="1134793"/>
    <lineage>
        <taxon>Bacteria</taxon>
        <taxon>Bacillati</taxon>
        <taxon>Bacillota</taxon>
        <taxon>Bacilli</taxon>
        <taxon>Lactobacillales</taxon>
        <taxon>Enterococcaceae</taxon>
        <taxon>Enterococcus</taxon>
    </lineage>
</organism>
<evidence type="ECO:0000313" key="3">
    <source>
        <dbReference type="Proteomes" id="UP000004117"/>
    </source>
</evidence>
<evidence type="ECO:0008006" key="4">
    <source>
        <dbReference type="Google" id="ProtNLM"/>
    </source>
</evidence>
<evidence type="ECO:0000256" key="1">
    <source>
        <dbReference type="SAM" id="MobiDB-lite"/>
    </source>
</evidence>